<dbReference type="Proteomes" id="UP000683417">
    <property type="component" value="Unassembled WGS sequence"/>
</dbReference>
<dbReference type="EMBL" id="CAJHIT010000009">
    <property type="protein sequence ID" value="CAD6504859.1"/>
    <property type="molecule type" value="Genomic_DNA"/>
</dbReference>
<evidence type="ECO:0000313" key="2">
    <source>
        <dbReference type="EMBL" id="CAD6504866.1"/>
    </source>
</evidence>
<reference evidence="2" key="1">
    <citation type="submission" date="2020-10" db="EMBL/GenBank/DDBJ databases">
        <authorList>
            <person name="Muller C M."/>
        </authorList>
    </citation>
    <scope>NUCLEOTIDE SEQUENCE</scope>
    <source>
        <strain evidence="2">THUN-12</strain>
    </source>
</reference>
<name>A0A9W4DR05_BLUGR</name>
<protein>
    <submittedName>
        <fullName evidence="1">BgTH12-00361</fullName>
    </submittedName>
    <submittedName>
        <fullName evidence="2">BgTH12-00368</fullName>
    </submittedName>
</protein>
<gene>
    <name evidence="1" type="ORF">BGTH12_LOCUS6217</name>
    <name evidence="2" type="ORF">BGTH12_LOCUS6224</name>
</gene>
<accession>A0A9W4DR05</accession>
<sequence>MHPLQDWSQCQTELSSYIVVGKAILIRVMLFECRASASHK</sequence>
<dbReference type="AlphaFoldDB" id="A0A9W4DR05"/>
<comment type="caution">
    <text evidence="2">The sequence shown here is derived from an EMBL/GenBank/DDBJ whole genome shotgun (WGS) entry which is preliminary data.</text>
</comment>
<proteinExistence type="predicted"/>
<organism evidence="2 3">
    <name type="scientific">Blumeria graminis f. sp. triticale</name>
    <dbReference type="NCBI Taxonomy" id="1689686"/>
    <lineage>
        <taxon>Eukaryota</taxon>
        <taxon>Fungi</taxon>
        <taxon>Dikarya</taxon>
        <taxon>Ascomycota</taxon>
        <taxon>Pezizomycotina</taxon>
        <taxon>Leotiomycetes</taxon>
        <taxon>Erysiphales</taxon>
        <taxon>Erysiphaceae</taxon>
        <taxon>Blumeria</taxon>
    </lineage>
</organism>
<evidence type="ECO:0000313" key="1">
    <source>
        <dbReference type="EMBL" id="CAD6504859.1"/>
    </source>
</evidence>
<evidence type="ECO:0000313" key="3">
    <source>
        <dbReference type="Proteomes" id="UP000683417"/>
    </source>
</evidence>
<dbReference type="EMBL" id="CAJHIT010000009">
    <property type="protein sequence ID" value="CAD6504866.1"/>
    <property type="molecule type" value="Genomic_DNA"/>
</dbReference>